<reference evidence="3 4" key="1">
    <citation type="submission" date="2020-04" db="EMBL/GenBank/DDBJ databases">
        <authorList>
            <person name="Yin C."/>
        </authorList>
    </citation>
    <scope>NUCLEOTIDE SEQUENCE [LARGE SCALE GENOMIC DNA]</scope>
    <source>
        <strain evidence="3 4">Ae27</strain>
    </source>
</reference>
<dbReference type="Gene3D" id="1.20.1600.10">
    <property type="entry name" value="Outer membrane efflux proteins (OEP)"/>
    <property type="match status" value="1"/>
</dbReference>
<feature type="coiled-coil region" evidence="1">
    <location>
        <begin position="325"/>
        <end position="385"/>
    </location>
</feature>
<keyword evidence="2" id="KW-0732">Signal</keyword>
<accession>A0A847S0U5</accession>
<name>A0A847S0U5_9BACT</name>
<protein>
    <recommendedName>
        <fullName evidence="5">TolC family protein</fullName>
    </recommendedName>
</protein>
<dbReference type="AlphaFoldDB" id="A0A847S0U5"/>
<evidence type="ECO:0000313" key="3">
    <source>
        <dbReference type="EMBL" id="NLR69032.1"/>
    </source>
</evidence>
<feature type="chain" id="PRO_5032880277" description="TolC family protein" evidence="2">
    <location>
        <begin position="20"/>
        <end position="412"/>
    </location>
</feature>
<evidence type="ECO:0000256" key="2">
    <source>
        <dbReference type="SAM" id="SignalP"/>
    </source>
</evidence>
<gene>
    <name evidence="3" type="ORF">HGH92_32320</name>
</gene>
<dbReference type="EMBL" id="JABAIA010000004">
    <property type="protein sequence ID" value="NLR69032.1"/>
    <property type="molecule type" value="Genomic_DNA"/>
</dbReference>
<feature type="signal peptide" evidence="2">
    <location>
        <begin position="1"/>
        <end position="19"/>
    </location>
</feature>
<dbReference type="Proteomes" id="UP000570474">
    <property type="component" value="Unassembled WGS sequence"/>
</dbReference>
<sequence length="412" mass="46759">MRYRLLVIFLIVTLQRLNAQPAPVLPPDSMLPRITRSHLLLQAYAMSAQAYRWRAHSALAWAPPVVGAGTFMIPWSARRVYNDIALGSRIVQAEQAIPHPAKLRSRYQYLAFEANMALTAQTIALNRLHYSARQQYIRHVAALQKAAALRRQEQVLSFIHQVALARLPYRQAQVAAVSTAAARLTAVSDDIRTQESLAAGTRARLSSLLYLTGPFTTDSSYTPAFTPGNTDTVSLAQANKQVYQLEEAIRWRYLEQKAVRQEQRPDFNIGFYQFFPVSPLVPNNFNIMVGIRIPLAPWAAGYYRRKTQAIGTDIAALAQQRSALLQQTQVRLTVLEQDIRIQQQRIYGITEKILPALQHALEADMARYQENRLDLAAVLRSLEAACAMEVQLCDYRQQLYEMTIAYDQLLYR</sequence>
<proteinExistence type="predicted"/>
<comment type="caution">
    <text evidence="3">The sequence shown here is derived from an EMBL/GenBank/DDBJ whole genome shotgun (WGS) entry which is preliminary data.</text>
</comment>
<evidence type="ECO:0000256" key="1">
    <source>
        <dbReference type="SAM" id="Coils"/>
    </source>
</evidence>
<dbReference type="RefSeq" id="WP_168874971.1">
    <property type="nucleotide sequence ID" value="NZ_JABAIA010000004.1"/>
</dbReference>
<organism evidence="3 4">
    <name type="scientific">Chitinophaga varians</name>
    <dbReference type="NCBI Taxonomy" id="2202339"/>
    <lineage>
        <taxon>Bacteria</taxon>
        <taxon>Pseudomonadati</taxon>
        <taxon>Bacteroidota</taxon>
        <taxon>Chitinophagia</taxon>
        <taxon>Chitinophagales</taxon>
        <taxon>Chitinophagaceae</taxon>
        <taxon>Chitinophaga</taxon>
    </lineage>
</organism>
<dbReference type="SUPFAM" id="SSF56954">
    <property type="entry name" value="Outer membrane efflux proteins (OEP)"/>
    <property type="match status" value="1"/>
</dbReference>
<evidence type="ECO:0008006" key="5">
    <source>
        <dbReference type="Google" id="ProtNLM"/>
    </source>
</evidence>
<keyword evidence="1" id="KW-0175">Coiled coil</keyword>
<evidence type="ECO:0000313" key="4">
    <source>
        <dbReference type="Proteomes" id="UP000570474"/>
    </source>
</evidence>
<keyword evidence="4" id="KW-1185">Reference proteome</keyword>